<evidence type="ECO:0000256" key="1">
    <source>
        <dbReference type="ARBA" id="ARBA00004651"/>
    </source>
</evidence>
<dbReference type="PANTHER" id="PTHR30151">
    <property type="entry name" value="ALKANE SULFONATE ABC TRANSPORTER-RELATED, MEMBRANE SUBUNIT"/>
    <property type="match status" value="1"/>
</dbReference>
<dbReference type="Pfam" id="PF00528">
    <property type="entry name" value="BPD_transp_1"/>
    <property type="match status" value="1"/>
</dbReference>
<feature type="transmembrane region" description="Helical" evidence="7">
    <location>
        <begin position="128"/>
        <end position="154"/>
    </location>
</feature>
<dbReference type="InterPro" id="IPR035906">
    <property type="entry name" value="MetI-like_sf"/>
</dbReference>
<feature type="transmembrane region" description="Helical" evidence="7">
    <location>
        <begin position="87"/>
        <end position="108"/>
    </location>
</feature>
<dbReference type="PROSITE" id="PS50928">
    <property type="entry name" value="ABC_TM1"/>
    <property type="match status" value="1"/>
</dbReference>
<feature type="transmembrane region" description="Helical" evidence="7">
    <location>
        <begin position="31"/>
        <end position="50"/>
    </location>
</feature>
<reference evidence="9 10" key="1">
    <citation type="submission" date="2016-12" db="EMBL/GenBank/DDBJ databases">
        <authorList>
            <person name="Song W.-J."/>
            <person name="Kurnit D.M."/>
        </authorList>
    </citation>
    <scope>NUCLEOTIDE SEQUENCE [LARGE SCALE GENOMIC DNA]</scope>
    <source>
        <strain evidence="9 10">DSM 18488</strain>
    </source>
</reference>
<dbReference type="Proteomes" id="UP000184603">
    <property type="component" value="Unassembled WGS sequence"/>
</dbReference>
<keyword evidence="3" id="KW-1003">Cell membrane</keyword>
<sequence>MEEIARPVRVPFRQPPVRIDFARMRFSPKKLAYRLVTFGVLLLIWHLAALHYHNPLLLPSPLDTFLALIGALGNVEIMQDLLLTMQRVLIGLSIALVIGLSVGFAMGYSKIVNELVDPIIGPLRQVPIMAWVPLTIVWFGLGEGPTLFLIAMVATFPIMLNAMAGVRAVPQNYYDAARSMGAGRWSIFSRITLPGALPDMITGVRIGLSAGWMSVI</sequence>
<dbReference type="InterPro" id="IPR000515">
    <property type="entry name" value="MetI-like"/>
</dbReference>
<dbReference type="CDD" id="cd06261">
    <property type="entry name" value="TM_PBP2"/>
    <property type="match status" value="1"/>
</dbReference>
<dbReference type="GO" id="GO:0005886">
    <property type="term" value="C:plasma membrane"/>
    <property type="evidence" value="ECO:0007669"/>
    <property type="project" value="UniProtKB-SubCell"/>
</dbReference>
<evidence type="ECO:0000313" key="10">
    <source>
        <dbReference type="Proteomes" id="UP000184603"/>
    </source>
</evidence>
<evidence type="ECO:0000256" key="2">
    <source>
        <dbReference type="ARBA" id="ARBA00022448"/>
    </source>
</evidence>
<evidence type="ECO:0000313" key="9">
    <source>
        <dbReference type="EMBL" id="SHO49018.1"/>
    </source>
</evidence>
<dbReference type="EMBL" id="FRFE01000012">
    <property type="protein sequence ID" value="SHO49018.1"/>
    <property type="molecule type" value="Genomic_DNA"/>
</dbReference>
<dbReference type="PANTHER" id="PTHR30151:SF0">
    <property type="entry name" value="ABC TRANSPORTER PERMEASE PROTEIN MJ0413-RELATED"/>
    <property type="match status" value="1"/>
</dbReference>
<evidence type="ECO:0000256" key="3">
    <source>
        <dbReference type="ARBA" id="ARBA00022475"/>
    </source>
</evidence>
<feature type="domain" description="ABC transmembrane type-1" evidence="8">
    <location>
        <begin position="81"/>
        <end position="216"/>
    </location>
</feature>
<keyword evidence="2 7" id="KW-0813">Transport</keyword>
<dbReference type="Gene3D" id="1.10.3720.10">
    <property type="entry name" value="MetI-like"/>
    <property type="match status" value="1"/>
</dbReference>
<dbReference type="SUPFAM" id="SSF161098">
    <property type="entry name" value="MetI-like"/>
    <property type="match status" value="1"/>
</dbReference>
<proteinExistence type="inferred from homology"/>
<evidence type="ECO:0000256" key="6">
    <source>
        <dbReference type="ARBA" id="ARBA00023136"/>
    </source>
</evidence>
<dbReference type="GO" id="GO:0055085">
    <property type="term" value="P:transmembrane transport"/>
    <property type="evidence" value="ECO:0007669"/>
    <property type="project" value="InterPro"/>
</dbReference>
<keyword evidence="4 7" id="KW-0812">Transmembrane</keyword>
<dbReference type="AlphaFoldDB" id="A0A1M7Y915"/>
<name>A0A1M7Y915_9BACT</name>
<evidence type="ECO:0000259" key="8">
    <source>
        <dbReference type="PROSITE" id="PS50928"/>
    </source>
</evidence>
<evidence type="ECO:0000256" key="5">
    <source>
        <dbReference type="ARBA" id="ARBA00022989"/>
    </source>
</evidence>
<keyword evidence="6 7" id="KW-0472">Membrane</keyword>
<accession>A0A1M7Y915</accession>
<gene>
    <name evidence="9" type="ORF">SAMN02745220_02620</name>
</gene>
<organism evidence="9 10">
    <name type="scientific">Desulfopila aestuarii DSM 18488</name>
    <dbReference type="NCBI Taxonomy" id="1121416"/>
    <lineage>
        <taxon>Bacteria</taxon>
        <taxon>Pseudomonadati</taxon>
        <taxon>Thermodesulfobacteriota</taxon>
        <taxon>Desulfobulbia</taxon>
        <taxon>Desulfobulbales</taxon>
        <taxon>Desulfocapsaceae</taxon>
        <taxon>Desulfopila</taxon>
    </lineage>
</organism>
<comment type="similarity">
    <text evidence="7">Belongs to the binding-protein-dependent transport system permease family.</text>
</comment>
<protein>
    <submittedName>
        <fullName evidence="9">NitT/TauT family transport system permease protein</fullName>
    </submittedName>
</protein>
<evidence type="ECO:0000256" key="7">
    <source>
        <dbReference type="RuleBase" id="RU363032"/>
    </source>
</evidence>
<keyword evidence="10" id="KW-1185">Reference proteome</keyword>
<comment type="subcellular location">
    <subcellularLocation>
        <location evidence="1 7">Cell membrane</location>
        <topology evidence="1 7">Multi-pass membrane protein</topology>
    </subcellularLocation>
</comment>
<dbReference type="STRING" id="1121416.SAMN02745220_02620"/>
<evidence type="ECO:0000256" key="4">
    <source>
        <dbReference type="ARBA" id="ARBA00022692"/>
    </source>
</evidence>
<keyword evidence="5 7" id="KW-1133">Transmembrane helix</keyword>